<dbReference type="PANTHER" id="PTHR30015">
    <property type="entry name" value="MRR RESTRICTION SYSTEM PROTEIN"/>
    <property type="match status" value="1"/>
</dbReference>
<comment type="caution">
    <text evidence="3">The sequence shown here is derived from an EMBL/GenBank/DDBJ whole genome shotgun (WGS) entry which is preliminary data.</text>
</comment>
<dbReference type="GO" id="GO:0015666">
    <property type="term" value="F:restriction endodeoxyribonuclease activity"/>
    <property type="evidence" value="ECO:0007669"/>
    <property type="project" value="TreeGrafter"/>
</dbReference>
<feature type="domain" description="Restriction endonuclease type IV Mrr" evidence="2">
    <location>
        <begin position="4"/>
        <end position="113"/>
    </location>
</feature>
<dbReference type="GO" id="GO:0003677">
    <property type="term" value="F:DNA binding"/>
    <property type="evidence" value="ECO:0007669"/>
    <property type="project" value="InterPro"/>
</dbReference>
<evidence type="ECO:0000313" key="3">
    <source>
        <dbReference type="EMBL" id="MDG5901260.1"/>
    </source>
</evidence>
<dbReference type="InterPro" id="IPR011856">
    <property type="entry name" value="tRNA_endonuc-like_dom_sf"/>
</dbReference>
<gene>
    <name evidence="3" type="ORF">E2650_15460</name>
</gene>
<dbReference type="Proteomes" id="UP001152518">
    <property type="component" value="Unassembled WGS sequence"/>
</dbReference>
<feature type="coiled-coil region" evidence="1">
    <location>
        <begin position="204"/>
        <end position="231"/>
    </location>
</feature>
<name>A0AAW6R0M9_9GAMM</name>
<evidence type="ECO:0000259" key="2">
    <source>
        <dbReference type="Pfam" id="PF04471"/>
    </source>
</evidence>
<reference evidence="3" key="1">
    <citation type="journal article" date="2019" name="Int J Environ Res Public Health">
        <title>Characterization of Chromosome-Mediated BlaOXA-894 in Shewanella xiamenensis Isolated from Pig Wastewater.</title>
        <authorList>
            <person name="Zou H."/>
            <person name="Zhou Z."/>
            <person name="Xia H."/>
            <person name="Zhao Q."/>
            <person name="Li X."/>
        </authorList>
    </citation>
    <scope>NUCLEOTIDE SEQUENCE</scope>
    <source>
        <strain evidence="3">2015oxa</strain>
    </source>
</reference>
<dbReference type="SUPFAM" id="SSF52980">
    <property type="entry name" value="Restriction endonuclease-like"/>
    <property type="match status" value="1"/>
</dbReference>
<protein>
    <submittedName>
        <fullName evidence="3">Restriction endonuclease</fullName>
    </submittedName>
</protein>
<keyword evidence="1" id="KW-0175">Coiled coil</keyword>
<organism evidence="3">
    <name type="scientific">Shewanella xiamenensis</name>
    <dbReference type="NCBI Taxonomy" id="332186"/>
    <lineage>
        <taxon>Bacteria</taxon>
        <taxon>Pseudomonadati</taxon>
        <taxon>Pseudomonadota</taxon>
        <taxon>Gammaproteobacteria</taxon>
        <taxon>Alteromonadales</taxon>
        <taxon>Shewanellaceae</taxon>
        <taxon>Shewanella</taxon>
    </lineage>
</organism>
<dbReference type="InterPro" id="IPR007560">
    <property type="entry name" value="Restrct_endonuc_IV_Mrr"/>
</dbReference>
<reference evidence="3" key="2">
    <citation type="submission" date="2019-04" db="EMBL/GenBank/DDBJ databases">
        <authorList>
            <person name="Zou H."/>
        </authorList>
    </citation>
    <scope>NUCLEOTIDE SEQUENCE</scope>
    <source>
        <strain evidence="3">2015oxa</strain>
    </source>
</reference>
<keyword evidence="3" id="KW-0540">Nuclease</keyword>
<dbReference type="Gene3D" id="3.40.1350.10">
    <property type="match status" value="1"/>
</dbReference>
<dbReference type="AlphaFoldDB" id="A0AAW6R0M9"/>
<dbReference type="EMBL" id="SUNE01000012">
    <property type="protein sequence ID" value="MDG5901260.1"/>
    <property type="molecule type" value="Genomic_DNA"/>
</dbReference>
<dbReference type="GO" id="GO:0009307">
    <property type="term" value="P:DNA restriction-modification system"/>
    <property type="evidence" value="ECO:0007669"/>
    <property type="project" value="InterPro"/>
</dbReference>
<evidence type="ECO:0000256" key="1">
    <source>
        <dbReference type="SAM" id="Coils"/>
    </source>
</evidence>
<dbReference type="Pfam" id="PF04471">
    <property type="entry name" value="Mrr_cat"/>
    <property type="match status" value="1"/>
</dbReference>
<proteinExistence type="predicted"/>
<keyword evidence="3" id="KW-0378">Hydrolase</keyword>
<keyword evidence="3" id="KW-0255">Endonuclease</keyword>
<dbReference type="InterPro" id="IPR052906">
    <property type="entry name" value="Type_IV_Methyl-Rstrct_Enzyme"/>
</dbReference>
<dbReference type="RefSeq" id="WP_279255495.1">
    <property type="nucleotide sequence ID" value="NZ_SUNE01000012.1"/>
</dbReference>
<dbReference type="InterPro" id="IPR011335">
    <property type="entry name" value="Restrct_endonuc-II-like"/>
</dbReference>
<accession>A0AAW6R0M9</accession>
<sequence>MAKNWKDYQEEAAEFFRSMGLEAKTDQRINGVRTHHDIDVLVTSHHAGFDITWVVECKHWQKPVSKLHVLGLREIVSDVGVDRGILLSESGYQSGAIEAANLTNVQVTSLAELSVSANNDILSMRIRELYDRKEHCNNRYWAIPKSIRKDHGLRPDIGDSMGAYSGNAVLDYCEKIFIKAFRGNFPFTSHEFLTCYAAGVPSEFASMQQVYDTLEALVRDLEERLDKFDNEVKYS</sequence>
<dbReference type="PANTHER" id="PTHR30015:SF7">
    <property type="entry name" value="TYPE IV METHYL-DIRECTED RESTRICTION ENZYME ECOKMRR"/>
    <property type="match status" value="1"/>
</dbReference>